<evidence type="ECO:0000256" key="2">
    <source>
        <dbReference type="SAM" id="Phobius"/>
    </source>
</evidence>
<keyword evidence="4" id="KW-1185">Reference proteome</keyword>
<name>A0A250X428_9CHLO</name>
<evidence type="ECO:0000313" key="3">
    <source>
        <dbReference type="EMBL" id="GAX77821.1"/>
    </source>
</evidence>
<keyword evidence="1" id="KW-0175">Coiled coil</keyword>
<comment type="caution">
    <text evidence="3">The sequence shown here is derived from an EMBL/GenBank/DDBJ whole genome shotgun (WGS) entry which is preliminary data.</text>
</comment>
<proteinExistence type="predicted"/>
<keyword evidence="2" id="KW-0472">Membrane</keyword>
<organism evidence="3 4">
    <name type="scientific">Chlamydomonas eustigma</name>
    <dbReference type="NCBI Taxonomy" id="1157962"/>
    <lineage>
        <taxon>Eukaryota</taxon>
        <taxon>Viridiplantae</taxon>
        <taxon>Chlorophyta</taxon>
        <taxon>core chlorophytes</taxon>
        <taxon>Chlorophyceae</taxon>
        <taxon>CS clade</taxon>
        <taxon>Chlamydomonadales</taxon>
        <taxon>Chlamydomonadaceae</taxon>
        <taxon>Chlamydomonas</taxon>
    </lineage>
</organism>
<keyword evidence="2" id="KW-0812">Transmembrane</keyword>
<reference evidence="3 4" key="1">
    <citation type="submission" date="2017-08" db="EMBL/GenBank/DDBJ databases">
        <title>Acidophilic green algal genome provides insights into adaptation to an acidic environment.</title>
        <authorList>
            <person name="Hirooka S."/>
            <person name="Hirose Y."/>
            <person name="Kanesaki Y."/>
            <person name="Higuchi S."/>
            <person name="Fujiwara T."/>
            <person name="Onuma R."/>
            <person name="Era A."/>
            <person name="Ohbayashi R."/>
            <person name="Uzuka A."/>
            <person name="Nozaki H."/>
            <person name="Yoshikawa H."/>
            <person name="Miyagishima S.Y."/>
        </authorList>
    </citation>
    <scope>NUCLEOTIDE SEQUENCE [LARGE SCALE GENOMIC DNA]</scope>
    <source>
        <strain evidence="3 4">NIES-2499</strain>
    </source>
</reference>
<dbReference type="AlphaFoldDB" id="A0A250X428"/>
<dbReference type="EMBL" id="BEGY01000027">
    <property type="protein sequence ID" value="GAX77821.1"/>
    <property type="molecule type" value="Genomic_DNA"/>
</dbReference>
<feature type="transmembrane region" description="Helical" evidence="2">
    <location>
        <begin position="150"/>
        <end position="170"/>
    </location>
</feature>
<evidence type="ECO:0000256" key="1">
    <source>
        <dbReference type="SAM" id="Coils"/>
    </source>
</evidence>
<dbReference type="Proteomes" id="UP000232323">
    <property type="component" value="Unassembled WGS sequence"/>
</dbReference>
<gene>
    <name evidence="3" type="ORF">CEUSTIGMA_g5264.t1</name>
</gene>
<protein>
    <submittedName>
        <fullName evidence="3">Uncharacterized protein</fullName>
    </submittedName>
</protein>
<keyword evidence="2" id="KW-1133">Transmembrane helix</keyword>
<feature type="coiled-coil region" evidence="1">
    <location>
        <begin position="63"/>
        <end position="90"/>
    </location>
</feature>
<sequence>MAIMRKACFMNSAHPYLWTCGRVSVQSSALYPAGQEDVFAAMDRQFQDMERQMDRDFAEIFGESRLQGMLQQQNIQMQQLQERMEQKQQQQQPGARVDILERQSSGNTAGSPYSRSFSYYQSVEVYNEASHGVYNRYASTSLKSPAPASYLLLPVFLLAAAYAAVCTLFYKRFYLTTYSSQKMWSLIPFWPILSISNEAFRKQLASVLKGERVRVSKEAFDTDSSA</sequence>
<accession>A0A250X428</accession>
<evidence type="ECO:0000313" key="4">
    <source>
        <dbReference type="Proteomes" id="UP000232323"/>
    </source>
</evidence>